<evidence type="ECO:0000256" key="4">
    <source>
        <dbReference type="ARBA" id="ARBA00022525"/>
    </source>
</evidence>
<dbReference type="PROSITE" id="PS51412">
    <property type="entry name" value="MACPF_2"/>
    <property type="match status" value="1"/>
</dbReference>
<dbReference type="GO" id="GO:0022829">
    <property type="term" value="F:wide pore channel activity"/>
    <property type="evidence" value="ECO:0007669"/>
    <property type="project" value="TreeGrafter"/>
</dbReference>
<dbReference type="Bgee" id="ENSNBRG00000005640">
    <property type="expression patterns" value="Expressed in liver and 3 other cell types or tissues"/>
</dbReference>
<keyword evidence="11" id="KW-1185">Reference proteome</keyword>
<feature type="signal peptide" evidence="8">
    <location>
        <begin position="1"/>
        <end position="24"/>
    </location>
</feature>
<dbReference type="PANTHER" id="PTHR46096:SF1">
    <property type="entry name" value="PERFORIN 1.5"/>
    <property type="match status" value="1"/>
</dbReference>
<proteinExistence type="inferred from homology"/>
<dbReference type="GO" id="GO:0016020">
    <property type="term" value="C:membrane"/>
    <property type="evidence" value="ECO:0007669"/>
    <property type="project" value="UniProtKB-SubCell"/>
</dbReference>
<dbReference type="Ensembl" id="ENSNBRT00000007601.1">
    <property type="protein sequence ID" value="ENSNBRP00000007393.1"/>
    <property type="gene ID" value="ENSNBRG00000005640.1"/>
</dbReference>
<dbReference type="Gene3D" id="2.60.40.150">
    <property type="entry name" value="C2 domain"/>
    <property type="match status" value="1"/>
</dbReference>
<dbReference type="InterPro" id="IPR035892">
    <property type="entry name" value="C2_domain_sf"/>
</dbReference>
<evidence type="ECO:0000256" key="2">
    <source>
        <dbReference type="ARBA" id="ARBA00004613"/>
    </source>
</evidence>
<keyword evidence="6" id="KW-0472">Membrane</keyword>
<dbReference type="Pfam" id="PF00168">
    <property type="entry name" value="C2"/>
    <property type="match status" value="1"/>
</dbReference>
<dbReference type="GO" id="GO:0005576">
    <property type="term" value="C:extracellular region"/>
    <property type="evidence" value="ECO:0007669"/>
    <property type="project" value="UniProtKB-SubCell"/>
</dbReference>
<keyword evidence="8" id="KW-0732">Signal</keyword>
<organism evidence="10 11">
    <name type="scientific">Neolamprologus brichardi</name>
    <name type="common">Fairy cichlid</name>
    <name type="synonym">Lamprologus brichardi</name>
    <dbReference type="NCBI Taxonomy" id="32507"/>
    <lineage>
        <taxon>Eukaryota</taxon>
        <taxon>Metazoa</taxon>
        <taxon>Chordata</taxon>
        <taxon>Craniata</taxon>
        <taxon>Vertebrata</taxon>
        <taxon>Euteleostomi</taxon>
        <taxon>Actinopterygii</taxon>
        <taxon>Neopterygii</taxon>
        <taxon>Teleostei</taxon>
        <taxon>Neoteleostei</taxon>
        <taxon>Acanthomorphata</taxon>
        <taxon>Ovalentaria</taxon>
        <taxon>Cichlomorphae</taxon>
        <taxon>Cichliformes</taxon>
        <taxon>Cichlidae</taxon>
        <taxon>African cichlids</taxon>
        <taxon>Pseudocrenilabrinae</taxon>
        <taxon>Lamprologini</taxon>
        <taxon>Neolamprologus</taxon>
    </lineage>
</organism>
<reference evidence="10" key="1">
    <citation type="submission" date="2025-08" db="UniProtKB">
        <authorList>
            <consortium name="Ensembl"/>
        </authorList>
    </citation>
    <scope>IDENTIFICATION</scope>
</reference>
<dbReference type="Pfam" id="PF01823">
    <property type="entry name" value="MACPF"/>
    <property type="match status" value="1"/>
</dbReference>
<comment type="subcellular location">
    <subcellularLocation>
        <location evidence="1">Membrane</location>
    </subcellularLocation>
    <subcellularLocation>
        <location evidence="2">Secreted</location>
    </subcellularLocation>
</comment>
<dbReference type="GO" id="GO:0031640">
    <property type="term" value="P:killing of cells of another organism"/>
    <property type="evidence" value="ECO:0007669"/>
    <property type="project" value="UniProtKB-KW"/>
</dbReference>
<evidence type="ECO:0000256" key="3">
    <source>
        <dbReference type="ARBA" id="ARBA00009214"/>
    </source>
</evidence>
<evidence type="ECO:0000256" key="1">
    <source>
        <dbReference type="ARBA" id="ARBA00004370"/>
    </source>
</evidence>
<dbReference type="GO" id="GO:0001771">
    <property type="term" value="P:immunological synapse formation"/>
    <property type="evidence" value="ECO:0007669"/>
    <property type="project" value="TreeGrafter"/>
</dbReference>
<evidence type="ECO:0000313" key="10">
    <source>
        <dbReference type="Ensembl" id="ENSNBRP00000007393.1"/>
    </source>
</evidence>
<dbReference type="InterPro" id="IPR020863">
    <property type="entry name" value="MACPF_CS"/>
</dbReference>
<dbReference type="PROSITE" id="PS00279">
    <property type="entry name" value="MACPF_1"/>
    <property type="match status" value="1"/>
</dbReference>
<keyword evidence="5" id="KW-0204">Cytolysis</keyword>
<dbReference type="SMART" id="SM00457">
    <property type="entry name" value="MACPF"/>
    <property type="match status" value="1"/>
</dbReference>
<reference evidence="10" key="2">
    <citation type="submission" date="2025-09" db="UniProtKB">
        <authorList>
            <consortium name="Ensembl"/>
        </authorList>
    </citation>
    <scope>IDENTIFICATION</scope>
</reference>
<feature type="chain" id="PRO_5018700266" evidence="8">
    <location>
        <begin position="25"/>
        <end position="543"/>
    </location>
</feature>
<dbReference type="Proteomes" id="UP000261580">
    <property type="component" value="Unassembled WGS sequence"/>
</dbReference>
<dbReference type="GO" id="GO:0001913">
    <property type="term" value="P:T cell mediated cytotoxicity"/>
    <property type="evidence" value="ECO:0007669"/>
    <property type="project" value="TreeGrafter"/>
</dbReference>
<evidence type="ECO:0000256" key="8">
    <source>
        <dbReference type="SAM" id="SignalP"/>
    </source>
</evidence>
<dbReference type="InterPro" id="IPR052784">
    <property type="entry name" value="Perforin-1_pore-forming"/>
</dbReference>
<dbReference type="GO" id="GO:0051607">
    <property type="term" value="P:defense response to virus"/>
    <property type="evidence" value="ECO:0007669"/>
    <property type="project" value="TreeGrafter"/>
</dbReference>
<name>A0A3Q4GL22_NEOBR</name>
<dbReference type="SUPFAM" id="SSF49562">
    <property type="entry name" value="C2 domain (Calcium/lipid-binding domain, CaLB)"/>
    <property type="match status" value="1"/>
</dbReference>
<dbReference type="AlphaFoldDB" id="A0A3Q4GL22"/>
<protein>
    <submittedName>
        <fullName evidence="10">Perforin-1-like</fullName>
    </submittedName>
</protein>
<evidence type="ECO:0000313" key="11">
    <source>
        <dbReference type="Proteomes" id="UP000261580"/>
    </source>
</evidence>
<accession>A0A3Q4GL22</accession>
<evidence type="ECO:0000256" key="7">
    <source>
        <dbReference type="ARBA" id="ARBA00023157"/>
    </source>
</evidence>
<dbReference type="InterPro" id="IPR000008">
    <property type="entry name" value="C2_dom"/>
</dbReference>
<evidence type="ECO:0000259" key="9">
    <source>
        <dbReference type="PROSITE" id="PS51412"/>
    </source>
</evidence>
<feature type="domain" description="MACPF" evidence="9">
    <location>
        <begin position="29"/>
        <end position="360"/>
    </location>
</feature>
<keyword evidence="4" id="KW-0964">Secreted</keyword>
<evidence type="ECO:0000256" key="5">
    <source>
        <dbReference type="ARBA" id="ARBA00022852"/>
    </source>
</evidence>
<sequence length="543" mass="61314">MLFFSTPPPLCLILLLSYNSPVLSCQTGNNSECESAPFVPGYNLVGEGFNLVTLRRTSAYVADVRTYMTPDGDCTLCTNRLQGNRLQKVPVSVVDWRAFSQCSTPVDSSDMLGHDGLNFNIVLDDRLFVGGTRSEAFKFAAARAAEDRYTFSVHGITCKYYSFRVASRPPLSPEFKRDVDNLPSHYNSSTSDQYDKLIHTYGTHYIHKVFLGGQLRRITAARTCLSTLNQLNSHEVHACLSKGFSVGLGKEKIYVEQSCMKVLQNQDYTTRYGAGLHQHHTEVIGGNDWSGDFALNVDDSVGFRNWLNSLKDLPDTVSYSLLALHELMPTEAKKEEMKTAIEKYLSDNIMLSSKKKPTCQHPNNLASNCCPIQARRGLLNVTKIQAWDLWGDDWSMSDSYVVLKIDSFIGKTEMIQSNYPTWSGNYLLRTVKSLLEVQIWDEDNIGSNDLLVLCKEYLRAGSNTIRCSDSGGRFALHYTLICDPHLTGEKFVFLCEKPGLKPATFRLQGERPTLEPRSKHFSHSKHYVQMNRINLLRFTYLDD</sequence>
<dbReference type="GeneTree" id="ENSGT00530000063725"/>
<keyword evidence="7" id="KW-1015">Disulfide bond</keyword>
<dbReference type="InterPro" id="IPR020864">
    <property type="entry name" value="MACPF"/>
</dbReference>
<evidence type="ECO:0000256" key="6">
    <source>
        <dbReference type="ARBA" id="ARBA00023136"/>
    </source>
</evidence>
<comment type="similarity">
    <text evidence="3">Belongs to the complement C6/C7/C8/C9 family.</text>
</comment>
<dbReference type="PANTHER" id="PTHR46096">
    <property type="entry name" value="PERFORIN-1"/>
    <property type="match status" value="1"/>
</dbReference>